<name>A0A3M8DJT5_9BACL</name>
<dbReference type="PANTHER" id="PTHR30576:SF20">
    <property type="entry name" value="QUINOVOSAMINEPHOSPHOTRANSFERAE-RELATED"/>
    <property type="match status" value="1"/>
</dbReference>
<comment type="similarity">
    <text evidence="1">Belongs to the bacterial sugar transferase family.</text>
</comment>
<sequence length="203" mass="23556">MKRRYLYIKRLVDLCCSIVGLVLISPLFLVLSIWIKLDSSGPVFFRQKRIGKGGHVFLIYKFRTMIVDAEKQGKQITVGDDRRITRCGTILRKYKLDELPQLINVIRGEMSLVGPRPEVPAYVELYDDQQRRVFTVSPGLTDEASIKYRHENQLLQVAEDAERTYIEVIMPDKLRINLRYLETASIRKDLGIILKTLFAVVKR</sequence>
<dbReference type="Proteomes" id="UP000271031">
    <property type="component" value="Unassembled WGS sequence"/>
</dbReference>
<dbReference type="GO" id="GO:0016780">
    <property type="term" value="F:phosphotransferase activity, for other substituted phosphate groups"/>
    <property type="evidence" value="ECO:0007669"/>
    <property type="project" value="TreeGrafter"/>
</dbReference>
<gene>
    <name evidence="4" type="ORF">EDM56_17095</name>
</gene>
<proteinExistence type="inferred from homology"/>
<evidence type="ECO:0000256" key="2">
    <source>
        <dbReference type="SAM" id="Phobius"/>
    </source>
</evidence>
<feature type="domain" description="Bacterial sugar transferase" evidence="3">
    <location>
        <begin position="9"/>
        <end position="202"/>
    </location>
</feature>
<dbReference type="PANTHER" id="PTHR30576">
    <property type="entry name" value="COLANIC BIOSYNTHESIS UDP-GLUCOSE LIPID CARRIER TRANSFERASE"/>
    <property type="match status" value="1"/>
</dbReference>
<keyword evidence="2" id="KW-0812">Transmembrane</keyword>
<evidence type="ECO:0000259" key="3">
    <source>
        <dbReference type="Pfam" id="PF02397"/>
    </source>
</evidence>
<dbReference type="AlphaFoldDB" id="A0A3M8DJT5"/>
<protein>
    <submittedName>
        <fullName evidence="4">Sugar transferase</fullName>
    </submittedName>
</protein>
<keyword evidence="5" id="KW-1185">Reference proteome</keyword>
<feature type="transmembrane region" description="Helical" evidence="2">
    <location>
        <begin position="12"/>
        <end position="35"/>
    </location>
</feature>
<keyword evidence="4" id="KW-0808">Transferase</keyword>
<keyword evidence="2" id="KW-1133">Transmembrane helix</keyword>
<keyword evidence="2" id="KW-0472">Membrane</keyword>
<dbReference type="InterPro" id="IPR003362">
    <property type="entry name" value="Bact_transf"/>
</dbReference>
<dbReference type="Pfam" id="PF02397">
    <property type="entry name" value="Bac_transf"/>
    <property type="match status" value="1"/>
</dbReference>
<dbReference type="EMBL" id="RHHQ01000012">
    <property type="protein sequence ID" value="RNB87377.1"/>
    <property type="molecule type" value="Genomic_DNA"/>
</dbReference>
<comment type="caution">
    <text evidence="4">The sequence shown here is derived from an EMBL/GenBank/DDBJ whole genome shotgun (WGS) entry which is preliminary data.</text>
</comment>
<evidence type="ECO:0000256" key="1">
    <source>
        <dbReference type="ARBA" id="ARBA00006464"/>
    </source>
</evidence>
<evidence type="ECO:0000313" key="5">
    <source>
        <dbReference type="Proteomes" id="UP000271031"/>
    </source>
</evidence>
<accession>A0A3M8DJT5</accession>
<evidence type="ECO:0000313" key="4">
    <source>
        <dbReference type="EMBL" id="RNB87377.1"/>
    </source>
</evidence>
<organism evidence="4 5">
    <name type="scientific">Brevibacillus fluminis</name>
    <dbReference type="NCBI Taxonomy" id="511487"/>
    <lineage>
        <taxon>Bacteria</taxon>
        <taxon>Bacillati</taxon>
        <taxon>Bacillota</taxon>
        <taxon>Bacilli</taxon>
        <taxon>Bacillales</taxon>
        <taxon>Paenibacillaceae</taxon>
        <taxon>Brevibacillus</taxon>
    </lineage>
</organism>
<reference evidence="4 5" key="1">
    <citation type="submission" date="2018-10" db="EMBL/GenBank/DDBJ databases">
        <title>Phylogenomics of Brevibacillus.</title>
        <authorList>
            <person name="Dunlap C."/>
        </authorList>
    </citation>
    <scope>NUCLEOTIDE SEQUENCE [LARGE SCALE GENOMIC DNA]</scope>
    <source>
        <strain evidence="4 5">JCM 15716</strain>
    </source>
</reference>
<dbReference type="OrthoDB" id="9808602at2"/>